<feature type="domain" description="Reverse transcriptase zinc-binding" evidence="1">
    <location>
        <begin position="27"/>
        <end position="121"/>
    </location>
</feature>
<name>A0A392MWQ5_9FABA</name>
<dbReference type="Pfam" id="PF13966">
    <property type="entry name" value="zf-RVT"/>
    <property type="match status" value="1"/>
</dbReference>
<proteinExistence type="predicted"/>
<dbReference type="InterPro" id="IPR026960">
    <property type="entry name" value="RVT-Znf"/>
</dbReference>
<protein>
    <submittedName>
        <fullName evidence="2">Putative ribonuclease H protein</fullName>
    </submittedName>
</protein>
<organism evidence="2 3">
    <name type="scientific">Trifolium medium</name>
    <dbReference type="NCBI Taxonomy" id="97028"/>
    <lineage>
        <taxon>Eukaryota</taxon>
        <taxon>Viridiplantae</taxon>
        <taxon>Streptophyta</taxon>
        <taxon>Embryophyta</taxon>
        <taxon>Tracheophyta</taxon>
        <taxon>Spermatophyta</taxon>
        <taxon>Magnoliopsida</taxon>
        <taxon>eudicotyledons</taxon>
        <taxon>Gunneridae</taxon>
        <taxon>Pentapetalae</taxon>
        <taxon>rosids</taxon>
        <taxon>fabids</taxon>
        <taxon>Fabales</taxon>
        <taxon>Fabaceae</taxon>
        <taxon>Papilionoideae</taxon>
        <taxon>50 kb inversion clade</taxon>
        <taxon>NPAAA clade</taxon>
        <taxon>Hologalegina</taxon>
        <taxon>IRL clade</taxon>
        <taxon>Trifolieae</taxon>
        <taxon>Trifolium</taxon>
    </lineage>
</organism>
<comment type="caution">
    <text evidence="2">The sequence shown here is derived from an EMBL/GenBank/DDBJ whole genome shotgun (WGS) entry which is preliminary data.</text>
</comment>
<feature type="non-terminal residue" evidence="2">
    <location>
        <position position="150"/>
    </location>
</feature>
<keyword evidence="3" id="KW-1185">Reference proteome</keyword>
<reference evidence="2 3" key="1">
    <citation type="journal article" date="2018" name="Front. Plant Sci.">
        <title>Red Clover (Trifolium pratense) and Zigzag Clover (T. medium) - A Picture of Genomic Similarities and Differences.</title>
        <authorList>
            <person name="Dluhosova J."/>
            <person name="Istvanek J."/>
            <person name="Nedelnik J."/>
            <person name="Repkova J."/>
        </authorList>
    </citation>
    <scope>NUCLEOTIDE SEQUENCE [LARGE SCALE GENOMIC DNA]</scope>
    <source>
        <strain evidence="3">cv. 10/8</strain>
        <tissue evidence="2">Leaf</tissue>
    </source>
</reference>
<evidence type="ECO:0000313" key="2">
    <source>
        <dbReference type="EMBL" id="MCH91379.1"/>
    </source>
</evidence>
<evidence type="ECO:0000313" key="3">
    <source>
        <dbReference type="Proteomes" id="UP000265520"/>
    </source>
</evidence>
<accession>A0A392MWQ5</accession>
<sequence>MLILEQVRPTRDAIDRRRWKPHAAGVFSVKTAYIDLQYRFGMNELETNTVKALKTLWKNNVPSKFSIFGWRLLLEKLPTRVALYNKGIITNTHDICCVMCFKDVEDTQHIFFQCPDMLQIWNNIFNWMGIHFPSSVEGANHFIIFGDIVS</sequence>
<dbReference type="Proteomes" id="UP000265520">
    <property type="component" value="Unassembled WGS sequence"/>
</dbReference>
<dbReference type="EMBL" id="LXQA010020298">
    <property type="protein sequence ID" value="MCH91379.1"/>
    <property type="molecule type" value="Genomic_DNA"/>
</dbReference>
<dbReference type="AlphaFoldDB" id="A0A392MWQ5"/>
<evidence type="ECO:0000259" key="1">
    <source>
        <dbReference type="Pfam" id="PF13966"/>
    </source>
</evidence>